<evidence type="ECO:0000313" key="3">
    <source>
        <dbReference type="EMBL" id="KAF3538802.1"/>
    </source>
</evidence>
<accession>A0A3N6SKH5</accession>
<dbReference type="EMBL" id="QGKX02001290">
    <property type="protein sequence ID" value="KAF3538802.1"/>
    <property type="molecule type" value="Genomic_DNA"/>
</dbReference>
<gene>
    <name evidence="2" type="ORF">F2Q68_00010553</name>
    <name evidence="3" type="ORF">F2Q69_00023277</name>
    <name evidence="1" type="ORF">F2Q70_00017617</name>
</gene>
<dbReference type="Proteomes" id="UP000712600">
    <property type="component" value="Unassembled WGS sequence"/>
</dbReference>
<evidence type="ECO:0000313" key="2">
    <source>
        <dbReference type="EMBL" id="KAF2595756.1"/>
    </source>
</evidence>
<sequence length="93" mass="10436">MSTPMNWPPFLTFLTSQNLSSRPHPCLNSERPAFKSARRGKIQSVTLEDAMVDFIGDSGRNDAVGVDAVVGGLMSPTEDNYIRYRDELRSREM</sequence>
<protein>
    <submittedName>
        <fullName evidence="2">Uncharacterized protein</fullName>
    </submittedName>
</protein>
<name>A0A3N6SKH5_BRACR</name>
<reference evidence="3" key="2">
    <citation type="submission" date="2019-12" db="EMBL/GenBank/DDBJ databases">
        <title>Genome sequencing and annotation of Brassica cretica.</title>
        <authorList>
            <person name="Studholme D.J."/>
            <person name="Sarris P."/>
        </authorList>
    </citation>
    <scope>NUCLEOTIDE SEQUENCE</scope>
    <source>
        <strain evidence="3">PFS-109/04</strain>
        <tissue evidence="3">Leaf</tissue>
    </source>
</reference>
<dbReference type="AlphaFoldDB" id="A0A3N6SKH5"/>
<proteinExistence type="predicted"/>
<dbReference type="EMBL" id="QGKW02000717">
    <property type="protein sequence ID" value="KAF2595756.1"/>
    <property type="molecule type" value="Genomic_DNA"/>
</dbReference>
<comment type="caution">
    <text evidence="2">The sequence shown here is derived from an EMBL/GenBank/DDBJ whole genome shotgun (WGS) entry which is preliminary data.</text>
</comment>
<evidence type="ECO:0000313" key="4">
    <source>
        <dbReference type="Proteomes" id="UP000712281"/>
    </source>
</evidence>
<dbReference type="Proteomes" id="UP000712281">
    <property type="component" value="Unassembled WGS sequence"/>
</dbReference>
<reference evidence="2" key="1">
    <citation type="submission" date="2019-12" db="EMBL/GenBank/DDBJ databases">
        <title>Genome sequencing and annotation of Brassica cretica.</title>
        <authorList>
            <person name="Studholme D.J."/>
            <person name="Sarris P.F."/>
        </authorList>
    </citation>
    <scope>NUCLEOTIDE SEQUENCE</scope>
    <source>
        <strain evidence="2">PFS-001/15</strain>
        <strain evidence="1">PFS-102/07</strain>
        <tissue evidence="2">Leaf</tissue>
    </source>
</reference>
<evidence type="ECO:0000313" key="1">
    <source>
        <dbReference type="EMBL" id="KAF2564868.1"/>
    </source>
</evidence>
<dbReference type="EMBL" id="QGKY02001250">
    <property type="protein sequence ID" value="KAF2564868.1"/>
    <property type="molecule type" value="Genomic_DNA"/>
</dbReference>
<organism evidence="2 4">
    <name type="scientific">Brassica cretica</name>
    <name type="common">Mustard</name>
    <dbReference type="NCBI Taxonomy" id="69181"/>
    <lineage>
        <taxon>Eukaryota</taxon>
        <taxon>Viridiplantae</taxon>
        <taxon>Streptophyta</taxon>
        <taxon>Embryophyta</taxon>
        <taxon>Tracheophyta</taxon>
        <taxon>Spermatophyta</taxon>
        <taxon>Magnoliopsida</taxon>
        <taxon>eudicotyledons</taxon>
        <taxon>Gunneridae</taxon>
        <taxon>Pentapetalae</taxon>
        <taxon>rosids</taxon>
        <taxon>malvids</taxon>
        <taxon>Brassicales</taxon>
        <taxon>Brassicaceae</taxon>
        <taxon>Brassiceae</taxon>
        <taxon>Brassica</taxon>
    </lineage>
</organism>